<dbReference type="RefSeq" id="WP_069479560.1">
    <property type="nucleotide sequence ID" value="NZ_JARSRH010000031.1"/>
</dbReference>
<gene>
    <name evidence="2" type="ORF">Bsb_02</name>
</gene>
<dbReference type="AlphaFoldDB" id="B7U584"/>
<feature type="region of interest" description="Disordered" evidence="1">
    <location>
        <begin position="1"/>
        <end position="39"/>
    </location>
</feature>
<evidence type="ECO:0000256" key="1">
    <source>
        <dbReference type="SAM" id="MobiDB-lite"/>
    </source>
</evidence>
<evidence type="ECO:0000313" key="2">
    <source>
        <dbReference type="EMBL" id="ACJ66887.1"/>
    </source>
</evidence>
<proteinExistence type="predicted"/>
<keyword evidence="2" id="KW-0614">Plasmid</keyword>
<organism evidence="2">
    <name type="scientific">Bacillus subtilis</name>
    <dbReference type="NCBI Taxonomy" id="1423"/>
    <lineage>
        <taxon>Bacteria</taxon>
        <taxon>Bacillati</taxon>
        <taxon>Bacillota</taxon>
        <taxon>Bacilli</taxon>
        <taxon>Bacillales</taxon>
        <taxon>Bacillaceae</taxon>
        <taxon>Bacillus</taxon>
    </lineage>
</organism>
<reference evidence="2" key="1">
    <citation type="submission" date="2008-10" db="EMBL/GenBank/DDBJ databases">
        <title>Identification of conjugative transfer genes on the p19 plasmid from the Bacillus subtilis soil strain 19.</title>
        <authorList>
            <person name="Poluektova E."/>
            <person name="Gagarina E."/>
            <person name="Shilovski I."/>
            <person name="Nezametdinova V."/>
            <person name="Prozorov A."/>
            <person name="Rodionova S."/>
        </authorList>
    </citation>
    <scope>NUCLEOTIDE SEQUENCE</scope>
    <source>
        <strain evidence="2">19</strain>
        <plasmid evidence="2">p19</plasmid>
    </source>
</reference>
<sequence>MQQAQFLAAGNQEKDEKQKPKRKTSKNKKKNGSNNDPKVALVKALLEQEGLSYDDWLDEQHVNFIFNKDNIERTTEALNYFKGGDN</sequence>
<name>B7U584_BACIU</name>
<dbReference type="EMBL" id="FJ434455">
    <property type="protein sequence ID" value="ACJ66887.1"/>
    <property type="molecule type" value="Genomic_DNA"/>
</dbReference>
<geneLocation type="plasmid" evidence="2">
    <name>p19</name>
</geneLocation>
<protein>
    <submittedName>
        <fullName evidence="2">Uncharacterized protein</fullName>
    </submittedName>
</protein>
<accession>B7U584</accession>
<feature type="compositionally biased region" description="Basic residues" evidence="1">
    <location>
        <begin position="19"/>
        <end position="31"/>
    </location>
</feature>